<gene>
    <name evidence="2" type="ORF">EUTSA_v10028305mg</name>
</gene>
<dbReference type="GO" id="GO:0003676">
    <property type="term" value="F:nucleic acid binding"/>
    <property type="evidence" value="ECO:0007669"/>
    <property type="project" value="InterPro"/>
</dbReference>
<organism evidence="2 3">
    <name type="scientific">Eutrema salsugineum</name>
    <name type="common">Saltwater cress</name>
    <name type="synonym">Sisymbrium salsugineum</name>
    <dbReference type="NCBI Taxonomy" id="72664"/>
    <lineage>
        <taxon>Eukaryota</taxon>
        <taxon>Viridiplantae</taxon>
        <taxon>Streptophyta</taxon>
        <taxon>Embryophyta</taxon>
        <taxon>Tracheophyta</taxon>
        <taxon>Spermatophyta</taxon>
        <taxon>Magnoliopsida</taxon>
        <taxon>eudicotyledons</taxon>
        <taxon>Gunneridae</taxon>
        <taxon>Pentapetalae</taxon>
        <taxon>rosids</taxon>
        <taxon>malvids</taxon>
        <taxon>Brassicales</taxon>
        <taxon>Brassicaceae</taxon>
        <taxon>Eutremeae</taxon>
        <taxon>Eutrema</taxon>
    </lineage>
</organism>
<dbReference type="eggNOG" id="KOG1075">
    <property type="taxonomic scope" value="Eukaryota"/>
</dbReference>
<proteinExistence type="predicted"/>
<reference evidence="2 3" key="1">
    <citation type="journal article" date="2013" name="Front. Plant Sci.">
        <title>The Reference Genome of the Halophytic Plant Eutrema salsugineum.</title>
        <authorList>
            <person name="Yang R."/>
            <person name="Jarvis D.E."/>
            <person name="Chen H."/>
            <person name="Beilstein M.A."/>
            <person name="Grimwood J."/>
            <person name="Jenkins J."/>
            <person name="Shu S."/>
            <person name="Prochnik S."/>
            <person name="Xin M."/>
            <person name="Ma C."/>
            <person name="Schmutz J."/>
            <person name="Wing R.A."/>
            <person name="Mitchell-Olds T."/>
            <person name="Schumaker K.S."/>
            <person name="Wang X."/>
        </authorList>
    </citation>
    <scope>NUCLEOTIDE SEQUENCE [LARGE SCALE GENOMIC DNA]</scope>
</reference>
<dbReference type="EMBL" id="KI517416">
    <property type="protein sequence ID" value="ESQ46783.1"/>
    <property type="molecule type" value="Genomic_DNA"/>
</dbReference>
<evidence type="ECO:0000313" key="3">
    <source>
        <dbReference type="Proteomes" id="UP000030689"/>
    </source>
</evidence>
<dbReference type="GO" id="GO:0004523">
    <property type="term" value="F:RNA-DNA hybrid ribonuclease activity"/>
    <property type="evidence" value="ECO:0007669"/>
    <property type="project" value="InterPro"/>
</dbReference>
<evidence type="ECO:0000313" key="2">
    <source>
        <dbReference type="EMBL" id="ESQ46783.1"/>
    </source>
</evidence>
<feature type="non-terminal residue" evidence="2">
    <location>
        <position position="1"/>
    </location>
</feature>
<dbReference type="AlphaFoldDB" id="V4M3G6"/>
<accession>V4M3G6</accession>
<name>V4M3G6_EUTSA</name>
<dbReference type="Proteomes" id="UP000030689">
    <property type="component" value="Unassembled WGS sequence"/>
</dbReference>
<dbReference type="KEGG" id="eus:EUTSA_v10028305mg"/>
<dbReference type="Pfam" id="PF13456">
    <property type="entry name" value="RVT_3"/>
    <property type="match status" value="1"/>
</dbReference>
<feature type="non-terminal residue" evidence="2">
    <location>
        <position position="128"/>
    </location>
</feature>
<feature type="domain" description="RNase H type-1" evidence="1">
    <location>
        <begin position="48"/>
        <end position="92"/>
    </location>
</feature>
<sequence length="128" mass="14534">ETLKRAIDDVKEWISASSTGSSISANIFSTSGHHDRWRPLSRDMIKCNYDASHHEGARDSGLGWIIRNGNGTFLESGMGKFQGRCSPEEAEFEFEGDNLNLTRTINNYKVNLKLQHYLSTIHNLKHMH</sequence>
<dbReference type="InterPro" id="IPR002156">
    <property type="entry name" value="RNaseH_domain"/>
</dbReference>
<evidence type="ECO:0000259" key="1">
    <source>
        <dbReference type="Pfam" id="PF13456"/>
    </source>
</evidence>
<protein>
    <recommendedName>
        <fullName evidence="1">RNase H type-1 domain-containing protein</fullName>
    </recommendedName>
</protein>
<dbReference type="Gramene" id="ESQ46783">
    <property type="protein sequence ID" value="ESQ46783"/>
    <property type="gene ID" value="EUTSA_v10028305mg"/>
</dbReference>
<keyword evidence="3" id="KW-1185">Reference proteome</keyword>